<protein>
    <submittedName>
        <fullName evidence="1">CoA transferase</fullName>
    </submittedName>
</protein>
<comment type="caution">
    <text evidence="1">The sequence shown here is derived from an EMBL/GenBank/DDBJ whole genome shotgun (WGS) entry which is preliminary data.</text>
</comment>
<dbReference type="PANTHER" id="PTHR48207">
    <property type="entry name" value="SUCCINATE--HYDROXYMETHYLGLUTARATE COA-TRANSFERASE"/>
    <property type="match status" value="1"/>
</dbReference>
<dbReference type="Pfam" id="PF02515">
    <property type="entry name" value="CoA_transf_3"/>
    <property type="match status" value="1"/>
</dbReference>
<dbReference type="InterPro" id="IPR003673">
    <property type="entry name" value="CoA-Trfase_fam_III"/>
</dbReference>
<accession>A0ABS6HBN5</accession>
<dbReference type="Proteomes" id="UP000689967">
    <property type="component" value="Unassembled WGS sequence"/>
</dbReference>
<evidence type="ECO:0000313" key="1">
    <source>
        <dbReference type="EMBL" id="MBU8545766.1"/>
    </source>
</evidence>
<dbReference type="EMBL" id="JAERQM010000005">
    <property type="protein sequence ID" value="MBU8545766.1"/>
    <property type="molecule type" value="Genomic_DNA"/>
</dbReference>
<dbReference type="GO" id="GO:0016740">
    <property type="term" value="F:transferase activity"/>
    <property type="evidence" value="ECO:0007669"/>
    <property type="project" value="UniProtKB-KW"/>
</dbReference>
<dbReference type="InterPro" id="IPR050483">
    <property type="entry name" value="CoA-transferase_III_domain"/>
</dbReference>
<organism evidence="1 2">
    <name type="scientific">Falsiroseomonas oleicola</name>
    <dbReference type="NCBI Taxonomy" id="2801474"/>
    <lineage>
        <taxon>Bacteria</taxon>
        <taxon>Pseudomonadati</taxon>
        <taxon>Pseudomonadota</taxon>
        <taxon>Alphaproteobacteria</taxon>
        <taxon>Acetobacterales</taxon>
        <taxon>Roseomonadaceae</taxon>
        <taxon>Falsiroseomonas</taxon>
    </lineage>
</organism>
<evidence type="ECO:0000313" key="2">
    <source>
        <dbReference type="Proteomes" id="UP000689967"/>
    </source>
</evidence>
<dbReference type="PANTHER" id="PTHR48207:SF3">
    <property type="entry name" value="SUCCINATE--HYDROXYMETHYLGLUTARATE COA-TRANSFERASE"/>
    <property type="match status" value="1"/>
</dbReference>
<sequence>MEQAVAAPTCSVKLADAGARVIKIERAEGDFARGYDKAAAGQSSYFVWLNRGKESLTLDIKKAEDKALLARILAKADVFIQNLAPGAMARAGFGSAALREKHQRLITVDISGYGEEGDYAAMKAYDLLVQAESGLAAITGHPAGPGRVGVSVADIACGMNAHAAVLEALIARGITGRGTGIAVSLFDGIADWMNVPLLYFEGTGRAPERVGLAHPSICPYGAFATSDGALVLISIQNEREWAALCTGFLDAPELPAESGWRSNNERVANRPVVDARVGQAFARLTRDAAAARLNAAGIAYGFVNGVPELAAHPALRRLVVETPQGPVAMAAPAARLAQTDRAYGRVPALGEHSSAIRAEFSAA</sequence>
<gene>
    <name evidence="1" type="ORF">JJQ90_18730</name>
</gene>
<name>A0ABS6HBN5_9PROT</name>
<keyword evidence="1" id="KW-0808">Transferase</keyword>
<reference evidence="1 2" key="1">
    <citation type="submission" date="2021-01" db="EMBL/GenBank/DDBJ databases">
        <title>Roseomonas sp. nov, a bacterium isolated from an oil production mixture in Yumen Oilfield.</title>
        <authorList>
            <person name="Wu D."/>
        </authorList>
    </citation>
    <scope>NUCLEOTIDE SEQUENCE [LARGE SCALE GENOMIC DNA]</scope>
    <source>
        <strain evidence="1 2">ROY-5-3</strain>
    </source>
</reference>
<keyword evidence="2" id="KW-1185">Reference proteome</keyword>
<proteinExistence type="predicted"/>